<protein>
    <recommendedName>
        <fullName evidence="3">Bacterial Ig-like domain-containing protein</fullName>
    </recommendedName>
</protein>
<comment type="caution">
    <text evidence="1">The sequence shown here is derived from an EMBL/GenBank/DDBJ whole genome shotgun (WGS) entry which is preliminary data.</text>
</comment>
<proteinExistence type="predicted"/>
<keyword evidence="2" id="KW-1185">Reference proteome</keyword>
<name>A0A3E3HWM0_9FIRM</name>
<accession>A0A3E3HWM0</accession>
<reference evidence="1" key="1">
    <citation type="submission" date="2018-08" db="EMBL/GenBank/DDBJ databases">
        <title>A genome reference for cultivated species of the human gut microbiota.</title>
        <authorList>
            <person name="Zou Y."/>
            <person name="Xue W."/>
            <person name="Luo G."/>
        </authorList>
    </citation>
    <scope>NUCLEOTIDE SEQUENCE [LARGE SCALE GENOMIC DNA]</scope>
    <source>
        <strain evidence="1">TF05-5AC</strain>
    </source>
</reference>
<sequence length="198" mass="22583">MAYIAVAAPSDIVYVAGTINGDSTTFQSRDGKWYGYAPATEDNTYHLWVEMIDAAGNRSEYDTTLVYDLPWFVTDRTVEDIQERNQKGFLNARDLNRIEKNNDTIGELAALIIPAKYDWQVGELPRASDYLRIRQGVQKLRDYVHRTTTPQVPESPLNSYQKINDIEQIQKDCFDIYVGNKKNYAYAGEFYSGEGGLI</sequence>
<dbReference type="RefSeq" id="WP_117545718.1">
    <property type="nucleotide sequence ID" value="NZ_QVLV01000029.1"/>
</dbReference>
<evidence type="ECO:0000313" key="1">
    <source>
        <dbReference type="EMBL" id="RGE56192.1"/>
    </source>
</evidence>
<evidence type="ECO:0008006" key="3">
    <source>
        <dbReference type="Google" id="ProtNLM"/>
    </source>
</evidence>
<dbReference type="Proteomes" id="UP000260812">
    <property type="component" value="Unassembled WGS sequence"/>
</dbReference>
<dbReference type="EMBL" id="QVLV01000029">
    <property type="protein sequence ID" value="RGE56192.1"/>
    <property type="molecule type" value="Genomic_DNA"/>
</dbReference>
<organism evidence="1 2">
    <name type="scientific">Eisenbergiella massiliensis</name>
    <dbReference type="NCBI Taxonomy" id="1720294"/>
    <lineage>
        <taxon>Bacteria</taxon>
        <taxon>Bacillati</taxon>
        <taxon>Bacillota</taxon>
        <taxon>Clostridia</taxon>
        <taxon>Lachnospirales</taxon>
        <taxon>Lachnospiraceae</taxon>
        <taxon>Eisenbergiella</taxon>
    </lineage>
</organism>
<dbReference type="GeneID" id="97990187"/>
<gene>
    <name evidence="1" type="ORF">DXC51_25865</name>
</gene>
<evidence type="ECO:0000313" key="2">
    <source>
        <dbReference type="Proteomes" id="UP000260812"/>
    </source>
</evidence>
<dbReference type="AlphaFoldDB" id="A0A3E3HWM0"/>